<feature type="region of interest" description="Disordered" evidence="1">
    <location>
        <begin position="1"/>
        <end position="24"/>
    </location>
</feature>
<evidence type="ECO:0000313" key="2">
    <source>
        <dbReference type="EMBL" id="KAK9036966.1"/>
    </source>
</evidence>
<keyword evidence="3" id="KW-1185">Reference proteome</keyword>
<accession>A0ABR2THZ9</accession>
<sequence length="143" mass="15732">MDTEASSVGSFSGSGKDGSDYDKTDMEIHNQVHPIRADWKTGDRKSYASMVAGMQVRLLGHNNSVKTLWLYIQALLVPTTAHRIGFIRIHGVSGGIVLSWDDATDLEITHISNQFINERIGRPGDVGPWVLRGDTNVRASQVI</sequence>
<dbReference type="EMBL" id="JBBPBN010000005">
    <property type="protein sequence ID" value="KAK9036966.1"/>
    <property type="molecule type" value="Genomic_DNA"/>
</dbReference>
<name>A0ABR2THZ9_9ROSI</name>
<evidence type="ECO:0000256" key="1">
    <source>
        <dbReference type="SAM" id="MobiDB-lite"/>
    </source>
</evidence>
<reference evidence="2 3" key="1">
    <citation type="journal article" date="2024" name="G3 (Bethesda)">
        <title>Genome assembly of Hibiscus sabdariffa L. provides insights into metabolisms of medicinal natural products.</title>
        <authorList>
            <person name="Kim T."/>
        </authorList>
    </citation>
    <scope>NUCLEOTIDE SEQUENCE [LARGE SCALE GENOMIC DNA]</scope>
    <source>
        <strain evidence="2">TK-2024</strain>
        <tissue evidence="2">Old leaves</tissue>
    </source>
</reference>
<organism evidence="2 3">
    <name type="scientific">Hibiscus sabdariffa</name>
    <name type="common">roselle</name>
    <dbReference type="NCBI Taxonomy" id="183260"/>
    <lineage>
        <taxon>Eukaryota</taxon>
        <taxon>Viridiplantae</taxon>
        <taxon>Streptophyta</taxon>
        <taxon>Embryophyta</taxon>
        <taxon>Tracheophyta</taxon>
        <taxon>Spermatophyta</taxon>
        <taxon>Magnoliopsida</taxon>
        <taxon>eudicotyledons</taxon>
        <taxon>Gunneridae</taxon>
        <taxon>Pentapetalae</taxon>
        <taxon>rosids</taxon>
        <taxon>malvids</taxon>
        <taxon>Malvales</taxon>
        <taxon>Malvaceae</taxon>
        <taxon>Malvoideae</taxon>
        <taxon>Hibiscus</taxon>
    </lineage>
</organism>
<gene>
    <name evidence="2" type="ORF">V6N11_021889</name>
</gene>
<protein>
    <submittedName>
        <fullName evidence="2">Uncharacterized protein</fullName>
    </submittedName>
</protein>
<proteinExistence type="predicted"/>
<dbReference type="Proteomes" id="UP001396334">
    <property type="component" value="Unassembled WGS sequence"/>
</dbReference>
<feature type="compositionally biased region" description="Low complexity" evidence="1">
    <location>
        <begin position="1"/>
        <end position="14"/>
    </location>
</feature>
<comment type="caution">
    <text evidence="2">The sequence shown here is derived from an EMBL/GenBank/DDBJ whole genome shotgun (WGS) entry which is preliminary data.</text>
</comment>
<evidence type="ECO:0000313" key="3">
    <source>
        <dbReference type="Proteomes" id="UP001396334"/>
    </source>
</evidence>